<sequence length="109" mass="12526">MWIPISLTELKECISHAELKLDGESLNFWNLIKIPPQKWKEKEYGNDGGGFWAVAVFGNTVIFYNDIEDGFNISSYAVYGQISEYASEQAELNWVVERIYNSLKQNAQL</sequence>
<evidence type="ECO:0000313" key="1">
    <source>
        <dbReference type="EMBL" id="XBO49074.1"/>
    </source>
</evidence>
<name>A0AAU7KAI7_9SPHI</name>
<accession>A0AAU7KAI7</accession>
<dbReference type="RefSeq" id="WP_406826406.1">
    <property type="nucleotide sequence ID" value="NZ_CP157485.1"/>
</dbReference>
<proteinExistence type="predicted"/>
<organism evidence="1">
    <name type="scientific">Pedobacter sp. KACC 23697</name>
    <dbReference type="NCBI Taxonomy" id="3149230"/>
    <lineage>
        <taxon>Bacteria</taxon>
        <taxon>Pseudomonadati</taxon>
        <taxon>Bacteroidota</taxon>
        <taxon>Sphingobacteriia</taxon>
        <taxon>Sphingobacteriales</taxon>
        <taxon>Sphingobacteriaceae</taxon>
        <taxon>Pedobacter</taxon>
    </lineage>
</organism>
<dbReference type="EMBL" id="CP157485">
    <property type="protein sequence ID" value="XBO49074.1"/>
    <property type="molecule type" value="Genomic_DNA"/>
</dbReference>
<reference evidence="1" key="1">
    <citation type="submission" date="2024-05" db="EMBL/GenBank/DDBJ databases">
        <authorList>
            <person name="Kim S."/>
            <person name="Heo J."/>
            <person name="Choi H."/>
            <person name="Choi Y."/>
            <person name="Kwon S.-W."/>
            <person name="Kim Y."/>
        </authorList>
    </citation>
    <scope>NUCLEOTIDE SEQUENCE</scope>
    <source>
        <strain evidence="1">KACC 23697</strain>
    </source>
</reference>
<gene>
    <name evidence="1" type="ORF">ABEG20_05595</name>
</gene>
<protein>
    <recommendedName>
        <fullName evidence="2">SMI1/KNR4 family protein</fullName>
    </recommendedName>
</protein>
<evidence type="ECO:0008006" key="2">
    <source>
        <dbReference type="Google" id="ProtNLM"/>
    </source>
</evidence>
<dbReference type="AlphaFoldDB" id="A0AAU7KAI7"/>